<sequence>MIPTIRRWRRLVTATTVAVLTASALSFVTSPASAAPELLSQGKPVTASSTENGGTPASAAVDGNTGTRWSSAAADPQWLRVDLGTSTAISQVSLNWEAAYARSFQLQTSADGNAWTTIATASGNVGVQNVTVSATARFVRVYTTARATQYGVSLWEFQVFGVRNTSGPIVRVAEFLADCPYSHRLPDDPIVAPNLPGGSHMHSFFGNTTTNARSTVQSLLAGTSNCNPGTDLSSYWVPTLYADNQPVEPTGTTFYYLGEGVRDDVIARIQPFPLGLRIVAGNAKATQPDASTISRWSCLHAGHVGASKDFVNCPAGTMMESYLDFPQCWNGRDLDSPDHKSHMAYPVNADCPSTHPVPVPKLRQVLRYPVNGDPSRFRLASGPGFTMHGDFFNAWPEAELARRVRDCINPIIKCGADGRP</sequence>
<dbReference type="PANTHER" id="PTHR43662:SF3">
    <property type="entry name" value="DOMAIN PROTEIN, PUTATIVE (AFU_ORTHOLOGUE AFUA_6G11970)-RELATED"/>
    <property type="match status" value="1"/>
</dbReference>
<accession>A0A2P8I3E8</accession>
<dbReference type="InterPro" id="IPR000421">
    <property type="entry name" value="FA58C"/>
</dbReference>
<feature type="region of interest" description="Disordered" evidence="1">
    <location>
        <begin position="39"/>
        <end position="66"/>
    </location>
</feature>
<protein>
    <submittedName>
        <fullName evidence="4">F5/8 type C domain-containing protein</fullName>
    </submittedName>
</protein>
<gene>
    <name evidence="4" type="ORF">B0I31_11077</name>
</gene>
<feature type="domain" description="F5/8 type C" evidence="3">
    <location>
        <begin position="28"/>
        <end position="162"/>
    </location>
</feature>
<evidence type="ECO:0000256" key="2">
    <source>
        <dbReference type="SAM" id="SignalP"/>
    </source>
</evidence>
<dbReference type="AlphaFoldDB" id="A0A2P8I3E8"/>
<keyword evidence="5" id="KW-1185">Reference proteome</keyword>
<dbReference type="RefSeq" id="WP_219910829.1">
    <property type="nucleotide sequence ID" value="NZ_PYAX01000010.1"/>
</dbReference>
<feature type="compositionally biased region" description="Polar residues" evidence="1">
    <location>
        <begin position="46"/>
        <end position="55"/>
    </location>
</feature>
<dbReference type="Gene3D" id="2.60.120.260">
    <property type="entry name" value="Galactose-binding domain-like"/>
    <property type="match status" value="1"/>
</dbReference>
<evidence type="ECO:0000313" key="4">
    <source>
        <dbReference type="EMBL" id="PSL52986.1"/>
    </source>
</evidence>
<comment type="caution">
    <text evidence="4">The sequence shown here is derived from an EMBL/GenBank/DDBJ whole genome shotgun (WGS) entry which is preliminary data.</text>
</comment>
<proteinExistence type="predicted"/>
<keyword evidence="2" id="KW-0732">Signal</keyword>
<dbReference type="InterPro" id="IPR008979">
    <property type="entry name" value="Galactose-bd-like_sf"/>
</dbReference>
<organism evidence="4 5">
    <name type="scientific">Saccharothrix carnea</name>
    <dbReference type="NCBI Taxonomy" id="1280637"/>
    <lineage>
        <taxon>Bacteria</taxon>
        <taxon>Bacillati</taxon>
        <taxon>Actinomycetota</taxon>
        <taxon>Actinomycetes</taxon>
        <taxon>Pseudonocardiales</taxon>
        <taxon>Pseudonocardiaceae</taxon>
        <taxon>Saccharothrix</taxon>
    </lineage>
</organism>
<dbReference type="PANTHER" id="PTHR43662">
    <property type="match status" value="1"/>
</dbReference>
<dbReference type="PROSITE" id="PS50022">
    <property type="entry name" value="FA58C_3"/>
    <property type="match status" value="1"/>
</dbReference>
<dbReference type="EMBL" id="PYAX01000010">
    <property type="protein sequence ID" value="PSL52986.1"/>
    <property type="molecule type" value="Genomic_DNA"/>
</dbReference>
<dbReference type="Pfam" id="PF09362">
    <property type="entry name" value="DUF1996"/>
    <property type="match status" value="1"/>
</dbReference>
<feature type="chain" id="PRO_5015110615" evidence="2">
    <location>
        <begin position="35"/>
        <end position="420"/>
    </location>
</feature>
<evidence type="ECO:0000259" key="3">
    <source>
        <dbReference type="PROSITE" id="PS50022"/>
    </source>
</evidence>
<name>A0A2P8I3E8_SACCR</name>
<reference evidence="4 5" key="1">
    <citation type="submission" date="2018-03" db="EMBL/GenBank/DDBJ databases">
        <title>Genomic Encyclopedia of Type Strains, Phase III (KMG-III): the genomes of soil and plant-associated and newly described type strains.</title>
        <authorList>
            <person name="Whitman W."/>
        </authorList>
    </citation>
    <scope>NUCLEOTIDE SEQUENCE [LARGE SCALE GENOMIC DNA]</scope>
    <source>
        <strain evidence="4 5">CGMCC 4.7097</strain>
    </source>
</reference>
<dbReference type="SUPFAM" id="SSF49785">
    <property type="entry name" value="Galactose-binding domain-like"/>
    <property type="match status" value="1"/>
</dbReference>
<evidence type="ECO:0000313" key="5">
    <source>
        <dbReference type="Proteomes" id="UP000241118"/>
    </source>
</evidence>
<dbReference type="Proteomes" id="UP000241118">
    <property type="component" value="Unassembled WGS sequence"/>
</dbReference>
<evidence type="ECO:0000256" key="1">
    <source>
        <dbReference type="SAM" id="MobiDB-lite"/>
    </source>
</evidence>
<dbReference type="InterPro" id="IPR018535">
    <property type="entry name" value="DUF1996"/>
</dbReference>
<feature type="signal peptide" evidence="2">
    <location>
        <begin position="1"/>
        <end position="34"/>
    </location>
</feature>
<dbReference type="Pfam" id="PF00754">
    <property type="entry name" value="F5_F8_type_C"/>
    <property type="match status" value="1"/>
</dbReference>